<evidence type="ECO:0000256" key="1">
    <source>
        <dbReference type="SAM" id="SignalP"/>
    </source>
</evidence>
<comment type="caution">
    <text evidence="2">The sequence shown here is derived from an EMBL/GenBank/DDBJ whole genome shotgun (WGS) entry which is preliminary data.</text>
</comment>
<accession>A0AAD2KLT1</accession>
<proteinExistence type="predicted"/>
<evidence type="ECO:0000313" key="2">
    <source>
        <dbReference type="EMBL" id="CUJ70353.1"/>
    </source>
</evidence>
<feature type="signal peptide" evidence="1">
    <location>
        <begin position="1"/>
        <end position="27"/>
    </location>
</feature>
<evidence type="ECO:0008006" key="4">
    <source>
        <dbReference type="Google" id="ProtNLM"/>
    </source>
</evidence>
<sequence>MTFEASKAVAAAAVALGSICVALPSVAAQDLATAGTAVHVLYSGAPAENAAAEAALPSLRAWSGTLMVPLDGRSYTAENLTHTYISDCGPKLIEQNNVYLGVQLSVATVVANDGFIVIDVNATARTVHSLDTYSSADCVIGPKIMVLRPVVGTRSSTVRVQLARDGKPSTVVLLDGSSIQVSVDRPAIASSRTTFLNR</sequence>
<protein>
    <recommendedName>
        <fullName evidence="4">Alginate biosynthesis protein AlgF</fullName>
    </recommendedName>
</protein>
<gene>
    <name evidence="2" type="ORF">ERS370000_05377</name>
</gene>
<reference evidence="2 3" key="1">
    <citation type="submission" date="2015-09" db="EMBL/GenBank/DDBJ databases">
        <authorList>
            <consortium name="Pathogen Informatics"/>
        </authorList>
    </citation>
    <scope>NUCLEOTIDE SEQUENCE [LARGE SCALE GENOMIC DNA]</scope>
    <source>
        <strain evidence="2 3">2789STDY5608625</strain>
    </source>
</reference>
<dbReference type="Proteomes" id="UP000044098">
    <property type="component" value="Unassembled WGS sequence"/>
</dbReference>
<evidence type="ECO:0000313" key="3">
    <source>
        <dbReference type="Proteomes" id="UP000044098"/>
    </source>
</evidence>
<dbReference type="EMBL" id="CYTK01000012">
    <property type="protein sequence ID" value="CUJ70353.1"/>
    <property type="molecule type" value="Genomic_DNA"/>
</dbReference>
<dbReference type="AlphaFoldDB" id="A0AAD2KLT1"/>
<name>A0AAD2KLT1_ACHAE</name>
<keyword evidence="1" id="KW-0732">Signal</keyword>
<feature type="chain" id="PRO_5042046788" description="Alginate biosynthesis protein AlgF" evidence="1">
    <location>
        <begin position="28"/>
        <end position="198"/>
    </location>
</feature>
<organism evidence="2 3">
    <name type="scientific">Achromobacter aegrifaciens</name>
    <dbReference type="NCBI Taxonomy" id="1287736"/>
    <lineage>
        <taxon>Bacteria</taxon>
        <taxon>Pseudomonadati</taxon>
        <taxon>Pseudomonadota</taxon>
        <taxon>Betaproteobacteria</taxon>
        <taxon>Burkholderiales</taxon>
        <taxon>Alcaligenaceae</taxon>
        <taxon>Achromobacter</taxon>
    </lineage>
</organism>